<dbReference type="OrthoDB" id="193467at2759"/>
<evidence type="ECO:0000256" key="2">
    <source>
        <dbReference type="ARBA" id="ARBA00010524"/>
    </source>
</evidence>
<keyword evidence="7" id="KW-0496">Mitochondrion</keyword>
<dbReference type="GO" id="GO:0007007">
    <property type="term" value="P:inner mitochondrial membrane organization"/>
    <property type="evidence" value="ECO:0007669"/>
    <property type="project" value="TreeGrafter"/>
</dbReference>
<gene>
    <name evidence="14" type="ORF">G7K_1076-t1</name>
</gene>
<dbReference type="OMA" id="IMRYFKW"/>
<accession>A0A0E9NAL4</accession>
<dbReference type="GO" id="GO:0005741">
    <property type="term" value="C:mitochondrial outer membrane"/>
    <property type="evidence" value="ECO:0007669"/>
    <property type="project" value="UniProtKB-SubCell"/>
</dbReference>
<evidence type="ECO:0000256" key="1">
    <source>
        <dbReference type="ARBA" id="ARBA00004137"/>
    </source>
</evidence>
<keyword evidence="5" id="KW-0999">Mitochondrion inner membrane</keyword>
<evidence type="ECO:0000256" key="4">
    <source>
        <dbReference type="ARBA" id="ARBA00022787"/>
    </source>
</evidence>
<keyword evidence="8" id="KW-0472">Membrane</keyword>
<evidence type="ECO:0000256" key="8">
    <source>
        <dbReference type="ARBA" id="ARBA00023136"/>
    </source>
</evidence>
<protein>
    <recommendedName>
        <fullName evidence="12">Tafazzin family protein</fullName>
    </recommendedName>
</protein>
<reference evidence="14 15" key="3">
    <citation type="journal article" date="2015" name="Genome Announc.">
        <title>Draft Genome Sequence of the Archiascomycetous Yeast Saitoella complicata.</title>
        <authorList>
            <person name="Yamauchi K."/>
            <person name="Kondo S."/>
            <person name="Hamamoto M."/>
            <person name="Takahashi Y."/>
            <person name="Ogura Y."/>
            <person name="Hayashi T."/>
            <person name="Nishida H."/>
        </authorList>
    </citation>
    <scope>NUCLEOTIDE SEQUENCE [LARGE SCALE GENOMIC DNA]</scope>
    <source>
        <strain evidence="14 15">NRRL Y-17804</strain>
    </source>
</reference>
<comment type="caution">
    <text evidence="14">The sequence shown here is derived from an EMBL/GenBank/DDBJ whole genome shotgun (WGS) entry which is preliminary data.</text>
</comment>
<dbReference type="GO" id="GO:0047184">
    <property type="term" value="F:1-acylglycerophosphocholine O-acyltransferase activity"/>
    <property type="evidence" value="ECO:0007669"/>
    <property type="project" value="TreeGrafter"/>
</dbReference>
<name>A0A0E9NAL4_SAICN</name>
<keyword evidence="3" id="KW-0808">Transferase</keyword>
<keyword evidence="9" id="KW-0012">Acyltransferase</keyword>
<reference evidence="14 15" key="1">
    <citation type="journal article" date="2011" name="J. Gen. Appl. Microbiol.">
        <title>Draft genome sequencing of the enigmatic yeast Saitoella complicata.</title>
        <authorList>
            <person name="Nishida H."/>
            <person name="Hamamoto M."/>
            <person name="Sugiyama J."/>
        </authorList>
    </citation>
    <scope>NUCLEOTIDE SEQUENCE [LARGE SCALE GENOMIC DNA]</scope>
    <source>
        <strain evidence="14 15">NRRL Y-17804</strain>
    </source>
</reference>
<organism evidence="14 15">
    <name type="scientific">Saitoella complicata (strain BCRC 22490 / CBS 7301 / JCM 7358 / NBRC 10748 / NRRL Y-17804)</name>
    <dbReference type="NCBI Taxonomy" id="698492"/>
    <lineage>
        <taxon>Eukaryota</taxon>
        <taxon>Fungi</taxon>
        <taxon>Dikarya</taxon>
        <taxon>Ascomycota</taxon>
        <taxon>Taphrinomycotina</taxon>
        <taxon>Taphrinomycotina incertae sedis</taxon>
        <taxon>Saitoella</taxon>
    </lineage>
</organism>
<dbReference type="SMART" id="SM00563">
    <property type="entry name" value="PlsC"/>
    <property type="match status" value="1"/>
</dbReference>
<evidence type="ECO:0000256" key="5">
    <source>
        <dbReference type="ARBA" id="ARBA00022792"/>
    </source>
</evidence>
<dbReference type="PRINTS" id="PR00979">
    <property type="entry name" value="TAFAZZIN"/>
</dbReference>
<evidence type="ECO:0000256" key="10">
    <source>
        <dbReference type="ARBA" id="ARBA00024323"/>
    </source>
</evidence>
<feature type="domain" description="Phospholipid/glycerol acyltransferase" evidence="13">
    <location>
        <begin position="76"/>
        <end position="231"/>
    </location>
</feature>
<comment type="similarity">
    <text evidence="2 12">Belongs to the taffazin family.</text>
</comment>
<dbReference type="PANTHER" id="PTHR12497:SF0">
    <property type="entry name" value="TAFAZZIN"/>
    <property type="match status" value="1"/>
</dbReference>
<evidence type="ECO:0000256" key="9">
    <source>
        <dbReference type="ARBA" id="ARBA00023315"/>
    </source>
</evidence>
<evidence type="ECO:0000256" key="11">
    <source>
        <dbReference type="ARBA" id="ARBA00047906"/>
    </source>
</evidence>
<proteinExistence type="inferred from homology"/>
<dbReference type="Pfam" id="PF01553">
    <property type="entry name" value="Acyltransferase"/>
    <property type="match status" value="1"/>
</dbReference>
<dbReference type="PANTHER" id="PTHR12497">
    <property type="entry name" value="TAZ PROTEIN TAFAZZIN"/>
    <property type="match status" value="1"/>
</dbReference>
<dbReference type="RefSeq" id="XP_019025041.1">
    <property type="nucleotide sequence ID" value="XM_019170281.1"/>
</dbReference>
<dbReference type="EMBL" id="BACD03000006">
    <property type="protein sequence ID" value="GAO46858.1"/>
    <property type="molecule type" value="Genomic_DNA"/>
</dbReference>
<dbReference type="GO" id="GO:0005743">
    <property type="term" value="C:mitochondrial inner membrane"/>
    <property type="evidence" value="ECO:0007669"/>
    <property type="project" value="UniProtKB-SubCell"/>
</dbReference>
<dbReference type="InterPro" id="IPR002123">
    <property type="entry name" value="Plipid/glycerol_acylTrfase"/>
</dbReference>
<keyword evidence="15" id="KW-1185">Reference proteome</keyword>
<evidence type="ECO:0000256" key="3">
    <source>
        <dbReference type="ARBA" id="ARBA00022679"/>
    </source>
</evidence>
<evidence type="ECO:0000259" key="13">
    <source>
        <dbReference type="SMART" id="SM00563"/>
    </source>
</evidence>
<evidence type="ECO:0000256" key="6">
    <source>
        <dbReference type="ARBA" id="ARBA00023098"/>
    </source>
</evidence>
<evidence type="ECO:0000313" key="14">
    <source>
        <dbReference type="EMBL" id="GAO46858.1"/>
    </source>
</evidence>
<comment type="catalytic activity">
    <reaction evidence="11">
        <text>1'-[1,2-diacyl-sn-glycero-3-phospho],3'-[1-acyl-sn-glycero-3-phospho]-glycerol + a 1,2-diacyl-sn-glycero-3-phosphocholine = a cardiolipin + a 1-acyl-sn-glycero-3-phosphocholine</text>
        <dbReference type="Rhea" id="RHEA:33731"/>
        <dbReference type="ChEBI" id="CHEBI:57643"/>
        <dbReference type="ChEBI" id="CHEBI:58168"/>
        <dbReference type="ChEBI" id="CHEBI:62237"/>
        <dbReference type="ChEBI" id="CHEBI:64743"/>
    </reaction>
    <physiologicalReaction direction="left-to-right" evidence="11">
        <dbReference type="Rhea" id="RHEA:33732"/>
    </physiologicalReaction>
    <physiologicalReaction direction="right-to-left" evidence="11">
        <dbReference type="Rhea" id="RHEA:33733"/>
    </physiologicalReaction>
</comment>
<reference evidence="14 15" key="2">
    <citation type="journal article" date="2014" name="J. Gen. Appl. Microbiol.">
        <title>The early diverging ascomycetous budding yeast Saitoella complicata has three histone deacetylases belonging to the Clr6, Hos2, and Rpd3 lineages.</title>
        <authorList>
            <person name="Nishida H."/>
            <person name="Matsumoto T."/>
            <person name="Kondo S."/>
            <person name="Hamamoto M."/>
            <person name="Yoshikawa H."/>
        </authorList>
    </citation>
    <scope>NUCLEOTIDE SEQUENCE [LARGE SCALE GENOMIC DNA]</scope>
    <source>
        <strain evidence="14 15">NRRL Y-17804</strain>
    </source>
</reference>
<dbReference type="InterPro" id="IPR000872">
    <property type="entry name" value="Tafazzin"/>
</dbReference>
<dbReference type="AlphaFoldDB" id="A0A0E9NAL4"/>
<comment type="subcellular location">
    <subcellularLocation>
        <location evidence="1">Mitochondrion inner membrane</location>
        <topology evidence="1">Peripheral membrane protein</topology>
        <orientation evidence="1">Intermembrane side</orientation>
    </subcellularLocation>
    <subcellularLocation>
        <location evidence="10">Mitochondrion outer membrane</location>
        <topology evidence="10">Peripheral membrane protein</topology>
        <orientation evidence="10">Intermembrane side</orientation>
    </subcellularLocation>
</comment>
<dbReference type="Proteomes" id="UP000033140">
    <property type="component" value="Unassembled WGS sequence"/>
</dbReference>
<evidence type="ECO:0000256" key="12">
    <source>
        <dbReference type="RuleBase" id="RU365062"/>
    </source>
</evidence>
<dbReference type="STRING" id="698492.A0A0E9NAL4"/>
<keyword evidence="6" id="KW-0443">Lipid metabolism</keyword>
<sequence length="364" mass="41382">MSNPGPMSPVNQPFEVRLLEFSRRYPRFWSFASGTVCVGMTLIAKGWLKTQRSVEVGGMERFEKILASREAEGRGVITVSNHISTVDDPLLWGTLPLRTVFKGPSYSRYSLGSADICYTNSTLSTFFSLGQTLPTYRFGQYGPFQPSISRAIHLLSPEYPTSSSKPKIKRIPSLVHVFPEGKIRQHPDREMRYFKWGISRMILESCIPPDVSPDKPLPPPPIVVPIFFTGLDDVMHENRKRPRFLPRMRKDIKFTFGEPLPDEMWTGYRQRWAEMCAAHNYRSTFGKEKLVDFSDKEIPEELKNGEEAKAMRSEIAAVIREEVVKLRRGMGLPEEDPNAKVVGAKLTNGWGDESDIIEKEPPVV</sequence>
<evidence type="ECO:0000256" key="7">
    <source>
        <dbReference type="ARBA" id="ARBA00023128"/>
    </source>
</evidence>
<keyword evidence="4" id="KW-1000">Mitochondrion outer membrane</keyword>
<evidence type="ECO:0000313" key="15">
    <source>
        <dbReference type="Proteomes" id="UP000033140"/>
    </source>
</evidence>
<dbReference type="GO" id="GO:0035965">
    <property type="term" value="P:cardiolipin acyl-chain remodeling"/>
    <property type="evidence" value="ECO:0007669"/>
    <property type="project" value="TreeGrafter"/>
</dbReference>